<dbReference type="InterPro" id="IPR036680">
    <property type="entry name" value="SPOR-like_sf"/>
</dbReference>
<keyword evidence="3" id="KW-0812">Transmembrane</keyword>
<dbReference type="PROSITE" id="PS51724">
    <property type="entry name" value="SPOR"/>
    <property type="match status" value="1"/>
</dbReference>
<dbReference type="InterPro" id="IPR007730">
    <property type="entry name" value="SPOR-like_dom"/>
</dbReference>
<keyword evidence="3" id="KW-1133">Transmembrane helix</keyword>
<dbReference type="Proteomes" id="UP000092649">
    <property type="component" value="Unassembled WGS sequence"/>
</dbReference>
<dbReference type="AlphaFoldDB" id="A0A1A7P026"/>
<evidence type="ECO:0000313" key="6">
    <source>
        <dbReference type="Proteomes" id="UP000092649"/>
    </source>
</evidence>
<dbReference type="PANTHER" id="PTHR38687">
    <property type="entry name" value="CELL DIVISION PROTEIN DEDD-RELATED"/>
    <property type="match status" value="1"/>
</dbReference>
<feature type="domain" description="SPOR" evidence="4">
    <location>
        <begin position="195"/>
        <end position="269"/>
    </location>
</feature>
<keyword evidence="2" id="KW-0175">Coiled coil</keyword>
<gene>
    <name evidence="5" type="ORF">QS62_06005</name>
</gene>
<evidence type="ECO:0000256" key="1">
    <source>
        <dbReference type="NCBIfam" id="TIGR02223"/>
    </source>
</evidence>
<evidence type="ECO:0000256" key="2">
    <source>
        <dbReference type="SAM" id="Coils"/>
    </source>
</evidence>
<reference evidence="5 6" key="1">
    <citation type="submission" date="2014-11" db="EMBL/GenBank/DDBJ databases">
        <title>Pan-genome of Gallibacterium spp.</title>
        <authorList>
            <person name="Kudirkiene E."/>
            <person name="Bojesen A.M."/>
        </authorList>
    </citation>
    <scope>NUCLEOTIDE SEQUENCE [LARGE SCALE GENOMIC DNA]</scope>
    <source>
        <strain evidence="5 6">F150</strain>
    </source>
</reference>
<comment type="caution">
    <text evidence="5">The sequence shown here is derived from an EMBL/GenBank/DDBJ whole genome shotgun (WGS) entry which is preliminary data.</text>
</comment>
<dbReference type="PANTHER" id="PTHR38687:SF2">
    <property type="entry name" value="CELL DIVISION PROTEIN FTSN"/>
    <property type="match status" value="1"/>
</dbReference>
<feature type="transmembrane region" description="Helical" evidence="3">
    <location>
        <begin position="26"/>
        <end position="45"/>
    </location>
</feature>
<keyword evidence="3" id="KW-0472">Membrane</keyword>
<name>A0A1A7P026_9PAST</name>
<dbReference type="OrthoDB" id="8558195at2"/>
<protein>
    <recommendedName>
        <fullName evidence="1">Cell division protein FtsN</fullName>
    </recommendedName>
</protein>
<dbReference type="RefSeq" id="WP_066107387.1">
    <property type="nucleotide sequence ID" value="NZ_JTJL01000022.1"/>
</dbReference>
<keyword evidence="6" id="KW-1185">Reference proteome</keyword>
<dbReference type="PATRIC" id="fig|505341.3.peg.1206"/>
<feature type="coiled-coil region" evidence="2">
    <location>
        <begin position="113"/>
        <end position="159"/>
    </location>
</feature>
<sequence>MVQRDYVSRGPASRRRQQKGTGRKKLLLALMLLIIAVFAIALFFLKENSPASKEITTTAETAPTTKKSTLPSRPEEVWSYIKQLETREVPVDDNVSSVAKNVQLTEEQKKILLQLEQDKLAEQAKQKAEEQARIKAEEQAKIEQAKAEQQAKAQAAQQKATTANKVEKTATTTTKTVVTEAKSDNETKKSSATDSKGGRKYGLQCGAFKNKTQAENLQGRLVIEGFNAFTKSSADWTRVFIGPVDSYNAASSAKSTLGSKGVDCVVIGM</sequence>
<dbReference type="SUPFAM" id="SSF110997">
    <property type="entry name" value="Sporulation related repeat"/>
    <property type="match status" value="1"/>
</dbReference>
<dbReference type="Gene3D" id="3.30.70.1070">
    <property type="entry name" value="Sporulation related repeat"/>
    <property type="match status" value="1"/>
</dbReference>
<dbReference type="GO" id="GO:0051301">
    <property type="term" value="P:cell division"/>
    <property type="evidence" value="ECO:0007669"/>
    <property type="project" value="UniProtKB-KW"/>
</dbReference>
<dbReference type="EMBL" id="JTJL01000022">
    <property type="protein sequence ID" value="OBW94589.1"/>
    <property type="molecule type" value="Genomic_DNA"/>
</dbReference>
<evidence type="ECO:0000313" key="5">
    <source>
        <dbReference type="EMBL" id="OBW94589.1"/>
    </source>
</evidence>
<dbReference type="InterPro" id="IPR011930">
    <property type="entry name" value="FtsN"/>
</dbReference>
<dbReference type="NCBIfam" id="TIGR02223">
    <property type="entry name" value="ftsN"/>
    <property type="match status" value="1"/>
</dbReference>
<dbReference type="InterPro" id="IPR052521">
    <property type="entry name" value="Cell_div_SPOR-domain"/>
</dbReference>
<evidence type="ECO:0000259" key="4">
    <source>
        <dbReference type="PROSITE" id="PS51724"/>
    </source>
</evidence>
<evidence type="ECO:0000256" key="3">
    <source>
        <dbReference type="SAM" id="Phobius"/>
    </source>
</evidence>
<proteinExistence type="predicted"/>
<dbReference type="Pfam" id="PF05036">
    <property type="entry name" value="SPOR"/>
    <property type="match status" value="1"/>
</dbReference>
<dbReference type="GO" id="GO:0042834">
    <property type="term" value="F:peptidoglycan binding"/>
    <property type="evidence" value="ECO:0007669"/>
    <property type="project" value="InterPro"/>
</dbReference>
<keyword evidence="5" id="KW-0132">Cell division</keyword>
<organism evidence="5 6">
    <name type="scientific">Gallibacterium salpingitidis</name>
    <dbReference type="NCBI Taxonomy" id="505341"/>
    <lineage>
        <taxon>Bacteria</taxon>
        <taxon>Pseudomonadati</taxon>
        <taxon>Pseudomonadota</taxon>
        <taxon>Gammaproteobacteria</taxon>
        <taxon>Pasteurellales</taxon>
        <taxon>Pasteurellaceae</taxon>
        <taxon>Gallibacterium</taxon>
    </lineage>
</organism>
<accession>A0A1A7P026</accession>
<keyword evidence="5" id="KW-0131">Cell cycle</keyword>